<feature type="region of interest" description="Disordered" evidence="2">
    <location>
        <begin position="150"/>
        <end position="173"/>
    </location>
</feature>
<sequence>MTIYVDPSTQSEAAIESPKMPINANRCRRSTAKGKAICKESTPILSPWSEDPKRDSNLFKVLKQRQNTEGSDRFTLRHRVKELEKEIKWLRERIVEKKKKDDRLQKSSKPQSGLDNFHLFNVSYPISSFSYPSGLSYQALVRPKDANTVVQTPPSVEVDTKSSGLGAPDELHR</sequence>
<feature type="coiled-coil region" evidence="1">
    <location>
        <begin position="73"/>
        <end position="100"/>
    </location>
</feature>
<dbReference type="InParanoid" id="A0A168MLC3"/>
<dbReference type="OrthoDB" id="1939598at2759"/>
<evidence type="ECO:0000313" key="3">
    <source>
        <dbReference type="EMBL" id="SAL98757.1"/>
    </source>
</evidence>
<keyword evidence="1" id="KW-0175">Coiled coil</keyword>
<dbReference type="AlphaFoldDB" id="A0A168MLC3"/>
<organism evidence="3">
    <name type="scientific">Absidia glauca</name>
    <name type="common">Pin mould</name>
    <dbReference type="NCBI Taxonomy" id="4829"/>
    <lineage>
        <taxon>Eukaryota</taxon>
        <taxon>Fungi</taxon>
        <taxon>Fungi incertae sedis</taxon>
        <taxon>Mucoromycota</taxon>
        <taxon>Mucoromycotina</taxon>
        <taxon>Mucoromycetes</taxon>
        <taxon>Mucorales</taxon>
        <taxon>Cunninghamellaceae</taxon>
        <taxon>Absidia</taxon>
    </lineage>
</organism>
<accession>A0A168MLC3</accession>
<dbReference type="EMBL" id="LT552351">
    <property type="protein sequence ID" value="SAL98757.1"/>
    <property type="molecule type" value="Genomic_DNA"/>
</dbReference>
<gene>
    <name evidence="3" type="primary">ABSGL_04321.1 scaffold 5390</name>
</gene>
<dbReference type="Proteomes" id="UP000078561">
    <property type="component" value="Unassembled WGS sequence"/>
</dbReference>
<protein>
    <submittedName>
        <fullName evidence="3">Uncharacterized protein</fullName>
    </submittedName>
</protein>
<keyword evidence="4" id="KW-1185">Reference proteome</keyword>
<evidence type="ECO:0000313" key="4">
    <source>
        <dbReference type="Proteomes" id="UP000078561"/>
    </source>
</evidence>
<evidence type="ECO:0000256" key="2">
    <source>
        <dbReference type="SAM" id="MobiDB-lite"/>
    </source>
</evidence>
<evidence type="ECO:0000256" key="1">
    <source>
        <dbReference type="SAM" id="Coils"/>
    </source>
</evidence>
<proteinExistence type="predicted"/>
<reference evidence="3" key="1">
    <citation type="submission" date="2016-04" db="EMBL/GenBank/DDBJ databases">
        <authorList>
            <person name="Evans L.H."/>
            <person name="Alamgir A."/>
            <person name="Owens N."/>
            <person name="Weber N.D."/>
            <person name="Virtaneva K."/>
            <person name="Barbian K."/>
            <person name="Babar A."/>
            <person name="Rosenke K."/>
        </authorList>
    </citation>
    <scope>NUCLEOTIDE SEQUENCE [LARGE SCALE GENOMIC DNA]</scope>
    <source>
        <strain evidence="3">CBS 101.48</strain>
    </source>
</reference>
<name>A0A168MLC3_ABSGL</name>